<keyword evidence="3" id="KW-0217">Developmental protein</keyword>
<dbReference type="OrthoDB" id="1875842at2759"/>
<keyword evidence="8 9" id="KW-0539">Nucleus</keyword>
<dbReference type="GO" id="GO:0006355">
    <property type="term" value="P:regulation of DNA-templated transcription"/>
    <property type="evidence" value="ECO:0007669"/>
    <property type="project" value="UniProtKB-UniRule"/>
</dbReference>
<evidence type="ECO:0000313" key="11">
    <source>
        <dbReference type="Proteomes" id="UP000006729"/>
    </source>
</evidence>
<dbReference type="Proteomes" id="UP000006729">
    <property type="component" value="Chromosome 15"/>
</dbReference>
<keyword evidence="5 9" id="KW-0238">DNA-binding</keyword>
<evidence type="ECO:0000256" key="9">
    <source>
        <dbReference type="RuleBase" id="RU366064"/>
    </source>
</evidence>
<comment type="subcellular location">
    <subcellularLocation>
        <location evidence="1 9">Nucleus</location>
    </subcellularLocation>
</comment>
<name>A0A2K1XL67_POPTR</name>
<dbReference type="Gene3D" id="1.10.4180.10">
    <property type="entry name" value="Protein LEAFY"/>
    <property type="match status" value="1"/>
</dbReference>
<evidence type="ECO:0000256" key="7">
    <source>
        <dbReference type="ARBA" id="ARBA00023163"/>
    </source>
</evidence>
<dbReference type="SMR" id="A0A2K1XL67"/>
<comment type="similarity">
    <text evidence="2 9">Belongs to the FLO/LFY family.</text>
</comment>
<comment type="function">
    <text evidence="9">Probable transcription factor.</text>
</comment>
<dbReference type="KEGG" id="pop:7456652"/>
<evidence type="ECO:0000256" key="8">
    <source>
        <dbReference type="ARBA" id="ARBA00023242"/>
    </source>
</evidence>
<reference evidence="10 11" key="1">
    <citation type="journal article" date="2006" name="Science">
        <title>The genome of black cottonwood, Populus trichocarpa (Torr. &amp; Gray).</title>
        <authorList>
            <person name="Tuskan G.A."/>
            <person name="Difazio S."/>
            <person name="Jansson S."/>
            <person name="Bohlmann J."/>
            <person name="Grigoriev I."/>
            <person name="Hellsten U."/>
            <person name="Putnam N."/>
            <person name="Ralph S."/>
            <person name="Rombauts S."/>
            <person name="Salamov A."/>
            <person name="Schein J."/>
            <person name="Sterck L."/>
            <person name="Aerts A."/>
            <person name="Bhalerao R.R."/>
            <person name="Bhalerao R.P."/>
            <person name="Blaudez D."/>
            <person name="Boerjan W."/>
            <person name="Brun A."/>
            <person name="Brunner A."/>
            <person name="Busov V."/>
            <person name="Campbell M."/>
            <person name="Carlson J."/>
            <person name="Chalot M."/>
            <person name="Chapman J."/>
            <person name="Chen G.L."/>
            <person name="Cooper D."/>
            <person name="Coutinho P.M."/>
            <person name="Couturier J."/>
            <person name="Covert S."/>
            <person name="Cronk Q."/>
            <person name="Cunningham R."/>
            <person name="Davis J."/>
            <person name="Degroeve S."/>
            <person name="Dejardin A."/>
            <person name="Depamphilis C."/>
            <person name="Detter J."/>
            <person name="Dirks B."/>
            <person name="Dubchak I."/>
            <person name="Duplessis S."/>
            <person name="Ehlting J."/>
            <person name="Ellis B."/>
            <person name="Gendler K."/>
            <person name="Goodstein D."/>
            <person name="Gribskov M."/>
            <person name="Grimwood J."/>
            <person name="Groover A."/>
            <person name="Gunter L."/>
            <person name="Hamberger B."/>
            <person name="Heinze B."/>
            <person name="Helariutta Y."/>
            <person name="Henrissat B."/>
            <person name="Holligan D."/>
            <person name="Holt R."/>
            <person name="Huang W."/>
            <person name="Islam-Faridi N."/>
            <person name="Jones S."/>
            <person name="Jones-Rhoades M."/>
            <person name="Jorgensen R."/>
            <person name="Joshi C."/>
            <person name="Kangasjarvi J."/>
            <person name="Karlsson J."/>
            <person name="Kelleher C."/>
            <person name="Kirkpatrick R."/>
            <person name="Kirst M."/>
            <person name="Kohler A."/>
            <person name="Kalluri U."/>
            <person name="Larimer F."/>
            <person name="Leebens-Mack J."/>
            <person name="Leple J.C."/>
            <person name="Locascio P."/>
            <person name="Lou Y."/>
            <person name="Lucas S."/>
            <person name="Martin F."/>
            <person name="Montanini B."/>
            <person name="Napoli C."/>
            <person name="Nelson D.R."/>
            <person name="Nelson C."/>
            <person name="Nieminen K."/>
            <person name="Nilsson O."/>
            <person name="Pereda V."/>
            <person name="Peter G."/>
            <person name="Philippe R."/>
            <person name="Pilate G."/>
            <person name="Poliakov A."/>
            <person name="Razumovskaya J."/>
            <person name="Richardson P."/>
            <person name="Rinaldi C."/>
            <person name="Ritland K."/>
            <person name="Rouze P."/>
            <person name="Ryaboy D."/>
            <person name="Schmutz J."/>
            <person name="Schrader J."/>
            <person name="Segerman B."/>
            <person name="Shin H."/>
            <person name="Siddiqui A."/>
            <person name="Sterky F."/>
            <person name="Terry A."/>
            <person name="Tsai C.J."/>
            <person name="Uberbacher E."/>
            <person name="Unneberg P."/>
            <person name="Vahala J."/>
            <person name="Wall K."/>
            <person name="Wessler S."/>
            <person name="Yang G."/>
            <person name="Yin T."/>
            <person name="Douglas C."/>
            <person name="Marra M."/>
            <person name="Sandberg G."/>
            <person name="Van de Peer Y."/>
            <person name="Rokhsar D."/>
        </authorList>
    </citation>
    <scope>NUCLEOTIDE SEQUENCE [LARGE SCALE GENOMIC DNA]</scope>
    <source>
        <strain evidence="11">cv. Nisqually</strain>
    </source>
</reference>
<evidence type="ECO:0000256" key="4">
    <source>
        <dbReference type="ARBA" id="ARBA00023015"/>
    </source>
</evidence>
<keyword evidence="11" id="KW-1185">Reference proteome</keyword>
<dbReference type="Pfam" id="PF17538">
    <property type="entry name" value="C_LFY_FLO"/>
    <property type="match status" value="1"/>
</dbReference>
<evidence type="ECO:0000256" key="1">
    <source>
        <dbReference type="ARBA" id="ARBA00004123"/>
    </source>
</evidence>
<dbReference type="AlphaFoldDB" id="A0A2K1XL67"/>
<dbReference type="InterPro" id="IPR035079">
    <property type="entry name" value="LFY_SAM"/>
</dbReference>
<dbReference type="GO" id="GO:0003677">
    <property type="term" value="F:DNA binding"/>
    <property type="evidence" value="ECO:0007669"/>
    <property type="project" value="UniProtKB-UniRule"/>
</dbReference>
<dbReference type="InterPro" id="IPR038276">
    <property type="entry name" value="Floricaula/leafy_C_sf"/>
</dbReference>
<comment type="caution">
    <text evidence="10">The sequence shown here is derived from an EMBL/GenBank/DDBJ whole genome shotgun (WGS) entry which is preliminary data.</text>
</comment>
<accession>A0A2K1XL67</accession>
<evidence type="ECO:0000256" key="2">
    <source>
        <dbReference type="ARBA" id="ARBA00009383"/>
    </source>
</evidence>
<evidence type="ECO:0000256" key="3">
    <source>
        <dbReference type="ARBA" id="ARBA00022473"/>
    </source>
</evidence>
<keyword evidence="6 9" id="KW-0010">Activator</keyword>
<dbReference type="InterPro" id="IPR002910">
    <property type="entry name" value="FLO_LFY"/>
</dbReference>
<gene>
    <name evidence="10" type="ORF">POPTR_015G105702v4</name>
</gene>
<evidence type="ECO:0000256" key="5">
    <source>
        <dbReference type="ARBA" id="ARBA00023125"/>
    </source>
</evidence>
<evidence type="ECO:0000313" key="10">
    <source>
        <dbReference type="EMBL" id="PNT01531.2"/>
    </source>
</evidence>
<dbReference type="EMBL" id="CM009304">
    <property type="protein sequence ID" value="PNT01531.2"/>
    <property type="molecule type" value="Genomic_DNA"/>
</dbReference>
<dbReference type="Pfam" id="PF01698">
    <property type="entry name" value="SAM_LFY"/>
    <property type="match status" value="1"/>
</dbReference>
<dbReference type="PANTHER" id="PTHR36079">
    <property type="entry name" value="PROTEIN LEAFY"/>
    <property type="match status" value="1"/>
</dbReference>
<evidence type="ECO:0000256" key="6">
    <source>
        <dbReference type="ARBA" id="ARBA00023159"/>
    </source>
</evidence>
<sequence>MDIRHDHSKTVENVLKMLKDEGSLEGVSVCDAGCGTGSLAIPLAKEKEPPPPPLAHLFLGLSHHSSRMMRTVEGVATVQSWLPHLHMRGCEWTVGTTWRSEVFVTISLRIMSRILEWHKIIWQKSSFKQEVKICSDYLIHYPQSKADGMIAHLASLAENRLLLSFAPKTFYYDLLKRVGELFPGPSKATRAYLHAEADVEWALKKVGWKIRKRGLITTQFYFARLVEAVPVQME</sequence>
<proteinExistence type="inferred from homology"/>
<organism evidence="10 11">
    <name type="scientific">Populus trichocarpa</name>
    <name type="common">Western balsam poplar</name>
    <name type="synonym">Populus balsamifera subsp. trichocarpa</name>
    <dbReference type="NCBI Taxonomy" id="3694"/>
    <lineage>
        <taxon>Eukaryota</taxon>
        <taxon>Viridiplantae</taxon>
        <taxon>Streptophyta</taxon>
        <taxon>Embryophyta</taxon>
        <taxon>Tracheophyta</taxon>
        <taxon>Spermatophyta</taxon>
        <taxon>Magnoliopsida</taxon>
        <taxon>eudicotyledons</taxon>
        <taxon>Gunneridae</taxon>
        <taxon>Pentapetalae</taxon>
        <taxon>rosids</taxon>
        <taxon>fabids</taxon>
        <taxon>Malpighiales</taxon>
        <taxon>Salicaceae</taxon>
        <taxon>Saliceae</taxon>
        <taxon>Populus</taxon>
    </lineage>
</organism>
<keyword evidence="7 9" id="KW-0804">Transcription</keyword>
<protein>
    <recommendedName>
        <fullName evidence="9">Floricaula/leafy-like transcription factor</fullName>
    </recommendedName>
</protein>
<dbReference type="InterPro" id="IPR035209">
    <property type="entry name" value="FLO/LFY_C"/>
</dbReference>
<dbReference type="GO" id="GO:0005634">
    <property type="term" value="C:nucleus"/>
    <property type="evidence" value="ECO:0007669"/>
    <property type="project" value="UniProtKB-SubCell"/>
</dbReference>
<dbReference type="PANTHER" id="PTHR36079:SF1">
    <property type="entry name" value="PROTEIN LEAFY"/>
    <property type="match status" value="1"/>
</dbReference>
<keyword evidence="4 9" id="KW-0805">Transcription regulation</keyword>